<evidence type="ECO:0000313" key="2">
    <source>
        <dbReference type="EMBL" id="CAF3836632.1"/>
    </source>
</evidence>
<evidence type="ECO:0008006" key="4">
    <source>
        <dbReference type="Google" id="ProtNLM"/>
    </source>
</evidence>
<dbReference type="EMBL" id="CAJNOK010008770">
    <property type="protein sequence ID" value="CAF1072479.1"/>
    <property type="molecule type" value="Genomic_DNA"/>
</dbReference>
<protein>
    <recommendedName>
        <fullName evidence="4">F-box domain-containing protein</fullName>
    </recommendedName>
</protein>
<sequence>LSYSTLCSLSQVSRLFNQLASHNYLWLKQMKNENFIETNDIFQNEKFKFKYLFENALIKEAWKTVRETSGTTTWLGYMYLPSRSSRYIYLTKTIQNTRENILIIIKNQQIVINEKWPKFNNRLVRCSNCSRIAIFNEPMVVVHNWWIKYLNNEEEETNEYIEIYCTYCQRYSLWKHIYFELTGVKVQRLVTDLKR</sequence>
<dbReference type="SUPFAM" id="SSF81383">
    <property type="entry name" value="F-box domain"/>
    <property type="match status" value="1"/>
</dbReference>
<reference evidence="1" key="1">
    <citation type="submission" date="2021-02" db="EMBL/GenBank/DDBJ databases">
        <authorList>
            <person name="Nowell W R."/>
        </authorList>
    </citation>
    <scope>NUCLEOTIDE SEQUENCE</scope>
</reference>
<feature type="non-terminal residue" evidence="1">
    <location>
        <position position="1"/>
    </location>
</feature>
<dbReference type="AlphaFoldDB" id="A0A8S2E678"/>
<dbReference type="Gene3D" id="1.20.1280.50">
    <property type="match status" value="1"/>
</dbReference>
<gene>
    <name evidence="1" type="ORF">OVA965_LOCUS17962</name>
    <name evidence="2" type="ORF">TMI583_LOCUS17974</name>
</gene>
<name>A0A8S2E678_9BILA</name>
<dbReference type="InterPro" id="IPR036047">
    <property type="entry name" value="F-box-like_dom_sf"/>
</dbReference>
<dbReference type="Proteomes" id="UP000682733">
    <property type="component" value="Unassembled WGS sequence"/>
</dbReference>
<dbReference type="Proteomes" id="UP000677228">
    <property type="component" value="Unassembled WGS sequence"/>
</dbReference>
<comment type="caution">
    <text evidence="1">The sequence shown here is derived from an EMBL/GenBank/DDBJ whole genome shotgun (WGS) entry which is preliminary data.</text>
</comment>
<proteinExistence type="predicted"/>
<dbReference type="EMBL" id="CAJOBA010008785">
    <property type="protein sequence ID" value="CAF3836632.1"/>
    <property type="molecule type" value="Genomic_DNA"/>
</dbReference>
<organism evidence="1 3">
    <name type="scientific">Didymodactylos carnosus</name>
    <dbReference type="NCBI Taxonomy" id="1234261"/>
    <lineage>
        <taxon>Eukaryota</taxon>
        <taxon>Metazoa</taxon>
        <taxon>Spiralia</taxon>
        <taxon>Gnathifera</taxon>
        <taxon>Rotifera</taxon>
        <taxon>Eurotatoria</taxon>
        <taxon>Bdelloidea</taxon>
        <taxon>Philodinida</taxon>
        <taxon>Philodinidae</taxon>
        <taxon>Didymodactylos</taxon>
    </lineage>
</organism>
<accession>A0A8S2E678</accession>
<evidence type="ECO:0000313" key="3">
    <source>
        <dbReference type="Proteomes" id="UP000677228"/>
    </source>
</evidence>
<evidence type="ECO:0000313" key="1">
    <source>
        <dbReference type="EMBL" id="CAF1072479.1"/>
    </source>
</evidence>